<dbReference type="RefSeq" id="WP_125127216.1">
    <property type="nucleotide sequence ID" value="NZ_RHJS01000002.1"/>
</dbReference>
<comment type="caution">
    <text evidence="4">The sequence shown here is derived from an EMBL/GenBank/DDBJ whole genome shotgun (WGS) entry which is preliminary data.</text>
</comment>
<dbReference type="AlphaFoldDB" id="A0A3R8R3U1"/>
<dbReference type="Pfam" id="PF13408">
    <property type="entry name" value="Zn_ribbon_recom"/>
    <property type="match status" value="1"/>
</dbReference>
<dbReference type="Gene3D" id="3.40.50.1390">
    <property type="entry name" value="Resolvase, N-terminal catalytic domain"/>
    <property type="match status" value="1"/>
</dbReference>
<dbReference type="PANTHER" id="PTHR30461">
    <property type="entry name" value="DNA-INVERTASE FROM LAMBDOID PROPHAGE"/>
    <property type="match status" value="1"/>
</dbReference>
<dbReference type="PANTHER" id="PTHR30461:SF23">
    <property type="entry name" value="DNA RECOMBINASE-RELATED"/>
    <property type="match status" value="1"/>
</dbReference>
<evidence type="ECO:0000313" key="4">
    <source>
        <dbReference type="EMBL" id="RRK31573.1"/>
    </source>
</evidence>
<dbReference type="InterPro" id="IPR036162">
    <property type="entry name" value="Resolvase-like_N_sf"/>
</dbReference>
<dbReference type="Pfam" id="PF00239">
    <property type="entry name" value="Resolvase"/>
    <property type="match status" value="1"/>
</dbReference>
<dbReference type="Gene3D" id="3.90.1750.20">
    <property type="entry name" value="Putative Large Serine Recombinase, Chain B, Domain 2"/>
    <property type="match status" value="1"/>
</dbReference>
<dbReference type="SMART" id="SM00857">
    <property type="entry name" value="Resolvase"/>
    <property type="match status" value="1"/>
</dbReference>
<dbReference type="Pfam" id="PF07508">
    <property type="entry name" value="Recombinase"/>
    <property type="match status" value="1"/>
</dbReference>
<dbReference type="InterPro" id="IPR006119">
    <property type="entry name" value="Resolv_N"/>
</dbReference>
<dbReference type="Proteomes" id="UP000274920">
    <property type="component" value="Unassembled WGS sequence"/>
</dbReference>
<dbReference type="InterPro" id="IPR038109">
    <property type="entry name" value="DNA_bind_recomb_sf"/>
</dbReference>
<dbReference type="PROSITE" id="PS51736">
    <property type="entry name" value="RECOMBINASES_3"/>
    <property type="match status" value="1"/>
</dbReference>
<dbReference type="GO" id="GO:0003677">
    <property type="term" value="F:DNA binding"/>
    <property type="evidence" value="ECO:0007669"/>
    <property type="project" value="InterPro"/>
</dbReference>
<keyword evidence="5" id="KW-1185">Reference proteome</keyword>
<dbReference type="GO" id="GO:0000150">
    <property type="term" value="F:DNA strand exchange activity"/>
    <property type="evidence" value="ECO:0007669"/>
    <property type="project" value="InterPro"/>
</dbReference>
<dbReference type="EMBL" id="RHJS01000002">
    <property type="protein sequence ID" value="RRK31573.1"/>
    <property type="molecule type" value="Genomic_DNA"/>
</dbReference>
<organism evidence="4 5">
    <name type="scientific">Schaedlerella arabinosiphila</name>
    <dbReference type="NCBI Taxonomy" id="2044587"/>
    <lineage>
        <taxon>Bacteria</taxon>
        <taxon>Bacillati</taxon>
        <taxon>Bacillota</taxon>
        <taxon>Clostridia</taxon>
        <taxon>Lachnospirales</taxon>
        <taxon>Lachnospiraceae</taxon>
        <taxon>Schaedlerella</taxon>
    </lineage>
</organism>
<reference evidence="4" key="1">
    <citation type="submission" date="2018-10" db="EMBL/GenBank/DDBJ databases">
        <title>Schaedlerella arabinophila gen. nov. sp. nov., isolated from the mouse intestinal tract and comparative analysis with the genome of the closely related altered Schaedler flora strain ASF502.</title>
        <authorList>
            <person name="Miyake S."/>
            <person name="Soh M."/>
            <person name="Seedorf H."/>
        </authorList>
    </citation>
    <scope>NUCLEOTIDE SEQUENCE [LARGE SCALE GENOMIC DNA]</scope>
    <source>
        <strain evidence="4">DSM 106076</strain>
    </source>
</reference>
<evidence type="ECO:0000313" key="5">
    <source>
        <dbReference type="Proteomes" id="UP000274920"/>
    </source>
</evidence>
<proteinExistence type="predicted"/>
<feature type="domain" description="Resolvase/invertase-type recombinase catalytic" evidence="2">
    <location>
        <begin position="6"/>
        <end position="159"/>
    </location>
</feature>
<feature type="coiled-coil region" evidence="1">
    <location>
        <begin position="450"/>
        <end position="477"/>
    </location>
</feature>
<dbReference type="InterPro" id="IPR011109">
    <property type="entry name" value="DNA_bind_recombinase_dom"/>
</dbReference>
<evidence type="ECO:0000256" key="1">
    <source>
        <dbReference type="SAM" id="Coils"/>
    </source>
</evidence>
<name>A0A3R8R3U1_9FIRM</name>
<feature type="domain" description="Recombinase" evidence="3">
    <location>
        <begin position="167"/>
        <end position="312"/>
    </location>
</feature>
<dbReference type="PROSITE" id="PS51737">
    <property type="entry name" value="RECOMBINASE_DNA_BIND"/>
    <property type="match status" value="1"/>
</dbReference>
<gene>
    <name evidence="4" type="ORF">EBB54_09530</name>
</gene>
<dbReference type="InterPro" id="IPR025827">
    <property type="entry name" value="Zn_ribbon_recom_dom"/>
</dbReference>
<evidence type="ECO:0000259" key="2">
    <source>
        <dbReference type="PROSITE" id="PS51736"/>
    </source>
</evidence>
<dbReference type="InterPro" id="IPR050639">
    <property type="entry name" value="SSR_resolvase"/>
</dbReference>
<accession>A0A3R8R3U1</accession>
<keyword evidence="1" id="KW-0175">Coiled coil</keyword>
<evidence type="ECO:0000259" key="3">
    <source>
        <dbReference type="PROSITE" id="PS51737"/>
    </source>
</evidence>
<protein>
    <submittedName>
        <fullName evidence="4">DUF4368 domain-containing protein</fullName>
    </submittedName>
</protein>
<dbReference type="SUPFAM" id="SSF53041">
    <property type="entry name" value="Resolvase-like"/>
    <property type="match status" value="1"/>
</dbReference>
<sequence length="538" mass="62575">MEEKKKAALYLRLSKEDQDKLRKGDDSASIQNQRLLLTDYALERNLEIGEVYSDDDESGLFDTRPGFERMLRDARLGKFQIILAKSQSRFSRNMEHIEKYLHHDLINLGIRFIGVVDGADTANRGNKKSRQINGLVNEWYCEDLSNNIRSAFRAKMKAGQFLGSSCPYGYIKDPKDHNHLVIDEYAANVVRRIYGLYLQGHGKAKIGRILTEDGILIPSHYKREVLGIRYHNSRELETTRNWSYQTIHTILNNEVYLGHVVQNKHSNLSYKDKRHVPQPKEKWIKVENRHEPIIDAQLFSQVQERQKIRTKAVRNEQKENSVFSGILVCGDCKHTMVRMYDRRGKHGFIGYCCKTYKTQGKQACTGHGVNYEQLKAAVLKSIKKEARQILTPNDIRELDTAEYTGSLGADYRAQIRQVEKEMGQKSKYKKLTYQNYLDEVISRTEYSAYVKELDEEISKLQGKLDHLQMRIKEQAELESENQIWTEQFKNYINIEELTREVVLELIEKIEVNGDGSINIFYRFQNPLVCRTGTSPDFV</sequence>